<dbReference type="EMBL" id="JASBWR010000094">
    <property type="protein sequence ID" value="KAJ9096241.1"/>
    <property type="molecule type" value="Genomic_DNA"/>
</dbReference>
<protein>
    <submittedName>
        <fullName evidence="1">Uncharacterized protein</fullName>
    </submittedName>
</protein>
<sequence length="259" mass="29277">MLFAVLASPIFVPLFTTFIALVAPPEVVTPEALLEFFQDPSLANYYATTTKATSIAPIKIGLKSCPTFIPMTDERELFQTKESHPRPNTPIAITLFDYDAPPPITNYGLTPSILNLATIAKTQTPSGITSPTATTTSRGLRRSEELQTKLWTGPSENDLLLMKPMVVVINAPTGLRQELELKLARTRAEEDFWSIKTIYKLLQLFLLRIKTWFSESQAKRSTILTTLMMLAKVYGPPMKYKVEATRWRRKIMRLDQPRK</sequence>
<organism evidence="1 2">
    <name type="scientific">Naganishia cerealis</name>
    <dbReference type="NCBI Taxonomy" id="610337"/>
    <lineage>
        <taxon>Eukaryota</taxon>
        <taxon>Fungi</taxon>
        <taxon>Dikarya</taxon>
        <taxon>Basidiomycota</taxon>
        <taxon>Agaricomycotina</taxon>
        <taxon>Tremellomycetes</taxon>
        <taxon>Filobasidiales</taxon>
        <taxon>Filobasidiaceae</taxon>
        <taxon>Naganishia</taxon>
    </lineage>
</organism>
<accession>A0ACC2VBM8</accession>
<proteinExistence type="predicted"/>
<reference evidence="1" key="1">
    <citation type="submission" date="2023-04" db="EMBL/GenBank/DDBJ databases">
        <title>Draft Genome sequencing of Naganishia species isolated from polar environments using Oxford Nanopore Technology.</title>
        <authorList>
            <person name="Leo P."/>
            <person name="Venkateswaran K."/>
        </authorList>
    </citation>
    <scope>NUCLEOTIDE SEQUENCE</scope>
    <source>
        <strain evidence="1">MNA-CCFEE 5261</strain>
    </source>
</reference>
<gene>
    <name evidence="1" type="ORF">QFC19_007205</name>
</gene>
<comment type="caution">
    <text evidence="1">The sequence shown here is derived from an EMBL/GenBank/DDBJ whole genome shotgun (WGS) entry which is preliminary data.</text>
</comment>
<evidence type="ECO:0000313" key="2">
    <source>
        <dbReference type="Proteomes" id="UP001241377"/>
    </source>
</evidence>
<dbReference type="Proteomes" id="UP001241377">
    <property type="component" value="Unassembled WGS sequence"/>
</dbReference>
<evidence type="ECO:0000313" key="1">
    <source>
        <dbReference type="EMBL" id="KAJ9096241.1"/>
    </source>
</evidence>
<keyword evidence="2" id="KW-1185">Reference proteome</keyword>
<name>A0ACC2VBM8_9TREE</name>